<comment type="similarity">
    <text evidence="1">Belongs to the pseudouridine synthase TruB family.</text>
</comment>
<dbReference type="Gene3D" id="3.30.2350.10">
    <property type="entry name" value="Pseudouridine synthase"/>
    <property type="match status" value="1"/>
</dbReference>
<dbReference type="AlphaFoldDB" id="A0A0D8XQV5"/>
<dbReference type="GO" id="GO:0006396">
    <property type="term" value="P:RNA processing"/>
    <property type="evidence" value="ECO:0007669"/>
    <property type="project" value="InterPro"/>
</dbReference>
<dbReference type="OrthoDB" id="9995526at2759"/>
<keyword evidence="4" id="KW-1185">Reference proteome</keyword>
<proteinExistence type="inferred from homology"/>
<dbReference type="STRING" id="29172.A0A0D8XQV5"/>
<dbReference type="InterPro" id="IPR020103">
    <property type="entry name" value="PsdUridine_synth_cat_dom_sf"/>
</dbReference>
<dbReference type="EMBL" id="KN716322">
    <property type="protein sequence ID" value="KJH47058.1"/>
    <property type="molecule type" value="Genomic_DNA"/>
</dbReference>
<reference evidence="4" key="2">
    <citation type="journal article" date="2016" name="Sci. Rep.">
        <title>Dictyocaulus viviparus genome, variome and transcriptome elucidate lungworm biology and support future intervention.</title>
        <authorList>
            <person name="McNulty S.N."/>
            <person name="Strube C."/>
            <person name="Rosa B.A."/>
            <person name="Martin J.C."/>
            <person name="Tyagi R."/>
            <person name="Choi Y.J."/>
            <person name="Wang Q."/>
            <person name="Hallsworth Pepin K."/>
            <person name="Zhang X."/>
            <person name="Ozersky P."/>
            <person name="Wilson R.K."/>
            <person name="Sternberg P.W."/>
            <person name="Gasser R.B."/>
            <person name="Mitreva M."/>
        </authorList>
    </citation>
    <scope>NUCLEOTIDE SEQUENCE [LARGE SCALE GENOMIC DNA]</scope>
    <source>
        <strain evidence="4">HannoverDv2000</strain>
    </source>
</reference>
<organism evidence="3 4">
    <name type="scientific">Dictyocaulus viviparus</name>
    <name type="common">Bovine lungworm</name>
    <dbReference type="NCBI Taxonomy" id="29172"/>
    <lineage>
        <taxon>Eukaryota</taxon>
        <taxon>Metazoa</taxon>
        <taxon>Ecdysozoa</taxon>
        <taxon>Nematoda</taxon>
        <taxon>Chromadorea</taxon>
        <taxon>Rhabditida</taxon>
        <taxon>Rhabditina</taxon>
        <taxon>Rhabditomorpha</taxon>
        <taxon>Strongyloidea</taxon>
        <taxon>Metastrongylidae</taxon>
        <taxon>Dictyocaulus</taxon>
    </lineage>
</organism>
<feature type="domain" description="Pseudouridine synthase II N-terminal" evidence="2">
    <location>
        <begin position="94"/>
        <end position="198"/>
    </location>
</feature>
<accession>A0A0D8XQV5</accession>
<dbReference type="Pfam" id="PF01509">
    <property type="entry name" value="TruB_N"/>
    <property type="match status" value="1"/>
</dbReference>
<dbReference type="InterPro" id="IPR039048">
    <property type="entry name" value="Trub2"/>
</dbReference>
<evidence type="ECO:0000259" key="2">
    <source>
        <dbReference type="Pfam" id="PF01509"/>
    </source>
</evidence>
<evidence type="ECO:0000256" key="1">
    <source>
        <dbReference type="ARBA" id="ARBA00008999"/>
    </source>
</evidence>
<dbReference type="InterPro" id="IPR002501">
    <property type="entry name" value="PsdUridine_synth_N"/>
</dbReference>
<dbReference type="GO" id="GO:0009982">
    <property type="term" value="F:pseudouridine synthase activity"/>
    <property type="evidence" value="ECO:0007669"/>
    <property type="project" value="InterPro"/>
</dbReference>
<evidence type="ECO:0000313" key="4">
    <source>
        <dbReference type="Proteomes" id="UP000053766"/>
    </source>
</evidence>
<sequence>MKNKLWKALNGLVCAYKPVDLSVAALKRQIVRRICADGNEVVGSPRLPLIKLPIVEPHEKTGALVVNIRCFIAVFALNDECEKIPEILAHSWVNVYRLDGILGRETDKHNIKGRVISKVDYDHVTRHKLQKLIARIQSEYRKLSFKAAEVDLQSEDAFELARKGTPRVQLPEMQIVYDCSVKHFSPPFFSLQVQCVGETDLFLRCFIHEIGANLGTTASCSRLRRCSIGPFQSSHTLLEKQISLQNIIRNIELCRRILGSLPKDEGVVCENSSPYEETRDVVDGLNLHVDDEYDAMRPVWPRNYT</sequence>
<evidence type="ECO:0000313" key="3">
    <source>
        <dbReference type="EMBL" id="KJH47058.1"/>
    </source>
</evidence>
<dbReference type="PANTHER" id="PTHR13195">
    <property type="entry name" value="PSEUDOURIDINE SYNTHASE-RELATED"/>
    <property type="match status" value="1"/>
</dbReference>
<reference evidence="3 4" key="1">
    <citation type="submission" date="2013-11" db="EMBL/GenBank/DDBJ databases">
        <title>Draft genome of the bovine lungworm Dictyocaulus viviparus.</title>
        <authorList>
            <person name="Mitreva M."/>
        </authorList>
    </citation>
    <scope>NUCLEOTIDE SEQUENCE [LARGE SCALE GENOMIC DNA]</scope>
    <source>
        <strain evidence="3 4">HannoverDv2000</strain>
    </source>
</reference>
<dbReference type="GO" id="GO:0003723">
    <property type="term" value="F:RNA binding"/>
    <property type="evidence" value="ECO:0007669"/>
    <property type="project" value="InterPro"/>
</dbReference>
<protein>
    <recommendedName>
        <fullName evidence="2">Pseudouridine synthase II N-terminal domain-containing protein</fullName>
    </recommendedName>
</protein>
<dbReference type="PANTHER" id="PTHR13195:SF0">
    <property type="entry name" value="PSEUDOURIDYLATE SYNTHASE TRUB2, MITOCHONDRIAL"/>
    <property type="match status" value="1"/>
</dbReference>
<dbReference type="GO" id="GO:0001522">
    <property type="term" value="P:pseudouridine synthesis"/>
    <property type="evidence" value="ECO:0007669"/>
    <property type="project" value="InterPro"/>
</dbReference>
<name>A0A0D8XQV5_DICVI</name>
<dbReference type="SUPFAM" id="SSF55120">
    <property type="entry name" value="Pseudouridine synthase"/>
    <property type="match status" value="1"/>
</dbReference>
<dbReference type="Proteomes" id="UP000053766">
    <property type="component" value="Unassembled WGS sequence"/>
</dbReference>
<gene>
    <name evidence="3" type="ORF">DICVIV_06867</name>
</gene>